<comment type="caution">
    <text evidence="1">The sequence shown here is derived from an EMBL/GenBank/DDBJ whole genome shotgun (WGS) entry which is preliminary data.</text>
</comment>
<evidence type="ECO:0000313" key="1">
    <source>
        <dbReference type="EMBL" id="KNZ56487.1"/>
    </source>
</evidence>
<accession>A0A0L6V7J0</accession>
<dbReference type="AlphaFoldDB" id="A0A0L6V7J0"/>
<dbReference type="Proteomes" id="UP000037035">
    <property type="component" value="Unassembled WGS sequence"/>
</dbReference>
<dbReference type="EMBL" id="LAVV01007272">
    <property type="protein sequence ID" value="KNZ56487.1"/>
    <property type="molecule type" value="Genomic_DNA"/>
</dbReference>
<protein>
    <submittedName>
        <fullName evidence="1">Uncharacterized protein</fullName>
    </submittedName>
</protein>
<dbReference type="VEuPathDB" id="FungiDB:VP01_2392g2"/>
<gene>
    <name evidence="1" type="ORF">VP01_2392g2</name>
</gene>
<keyword evidence="2" id="KW-1185">Reference proteome</keyword>
<evidence type="ECO:0000313" key="2">
    <source>
        <dbReference type="Proteomes" id="UP000037035"/>
    </source>
</evidence>
<name>A0A0L6V7J0_9BASI</name>
<reference evidence="1 2" key="1">
    <citation type="submission" date="2015-08" db="EMBL/GenBank/DDBJ databases">
        <title>Next Generation Sequencing and Analysis of the Genome of Puccinia sorghi L Schw, the Causal Agent of Maize Common Rust.</title>
        <authorList>
            <person name="Rochi L."/>
            <person name="Burguener G."/>
            <person name="Darino M."/>
            <person name="Turjanski A."/>
            <person name="Kreff E."/>
            <person name="Dieguez M.J."/>
            <person name="Sacco F."/>
        </authorList>
    </citation>
    <scope>NUCLEOTIDE SEQUENCE [LARGE SCALE GENOMIC DNA]</scope>
    <source>
        <strain evidence="1 2">RO10H11247</strain>
    </source>
</reference>
<sequence>MAQIKKLKTAEKAKNMAHSEGCLLSNASQASHFTSTSELGVAVDKFPNTNPPFSQEDFKNICLYLEDKCKFKELDGSGSKIIVWEPVKNTGHLKSK</sequence>
<organism evidence="1 2">
    <name type="scientific">Puccinia sorghi</name>
    <dbReference type="NCBI Taxonomy" id="27349"/>
    <lineage>
        <taxon>Eukaryota</taxon>
        <taxon>Fungi</taxon>
        <taxon>Dikarya</taxon>
        <taxon>Basidiomycota</taxon>
        <taxon>Pucciniomycotina</taxon>
        <taxon>Pucciniomycetes</taxon>
        <taxon>Pucciniales</taxon>
        <taxon>Pucciniaceae</taxon>
        <taxon>Puccinia</taxon>
    </lineage>
</organism>
<proteinExistence type="predicted"/>